<dbReference type="PROSITE" id="PS50294">
    <property type="entry name" value="WD_REPEATS_REGION"/>
    <property type="match status" value="5"/>
</dbReference>
<feature type="transmembrane region" description="Helical" evidence="4">
    <location>
        <begin position="361"/>
        <end position="384"/>
    </location>
</feature>
<dbReference type="PANTHER" id="PTHR19848">
    <property type="entry name" value="WD40 REPEAT PROTEIN"/>
    <property type="match status" value="1"/>
</dbReference>
<feature type="repeat" description="WD" evidence="3">
    <location>
        <begin position="498"/>
        <end position="539"/>
    </location>
</feature>
<feature type="repeat" description="WD" evidence="3">
    <location>
        <begin position="973"/>
        <end position="1014"/>
    </location>
</feature>
<organism evidence="6 7">
    <name type="scientific">Aporhodopirellula aestuarii</name>
    <dbReference type="NCBI Taxonomy" id="2950107"/>
    <lineage>
        <taxon>Bacteria</taxon>
        <taxon>Pseudomonadati</taxon>
        <taxon>Planctomycetota</taxon>
        <taxon>Planctomycetia</taxon>
        <taxon>Pirellulales</taxon>
        <taxon>Pirellulaceae</taxon>
        <taxon>Aporhodopirellula</taxon>
    </lineage>
</organism>
<dbReference type="InterPro" id="IPR008271">
    <property type="entry name" value="Ser/Thr_kinase_AS"/>
</dbReference>
<dbReference type="InterPro" id="IPR011009">
    <property type="entry name" value="Kinase-like_dom_sf"/>
</dbReference>
<keyword evidence="4" id="KW-0812">Transmembrane</keyword>
<dbReference type="RefSeq" id="WP_250927579.1">
    <property type="nucleotide sequence ID" value="NZ_JAMQBK010000014.1"/>
</dbReference>
<proteinExistence type="predicted"/>
<keyword evidence="6" id="KW-0418">Kinase</keyword>
<dbReference type="GO" id="GO:0016301">
    <property type="term" value="F:kinase activity"/>
    <property type="evidence" value="ECO:0007669"/>
    <property type="project" value="UniProtKB-KW"/>
</dbReference>
<reference evidence="6 7" key="1">
    <citation type="journal article" date="2022" name="Syst. Appl. Microbiol.">
        <title>Rhodopirellula aestuarii sp. nov., a novel member of the genus Rhodopirellula isolated from brackish sediments collected in the Tagus River estuary, Portugal.</title>
        <authorList>
            <person name="Vitorino I.R."/>
            <person name="Klimek D."/>
            <person name="Calusinska M."/>
            <person name="Lobo-da-Cunha A."/>
            <person name="Vasconcelos V."/>
            <person name="Lage O.M."/>
        </authorList>
    </citation>
    <scope>NUCLEOTIDE SEQUENCE [LARGE SCALE GENOMIC DNA]</scope>
    <source>
        <strain evidence="6 7">ICT_H3.1</strain>
    </source>
</reference>
<evidence type="ECO:0000256" key="2">
    <source>
        <dbReference type="ARBA" id="ARBA00022737"/>
    </source>
</evidence>
<evidence type="ECO:0000256" key="4">
    <source>
        <dbReference type="SAM" id="Phobius"/>
    </source>
</evidence>
<dbReference type="SMART" id="SM00220">
    <property type="entry name" value="S_TKc"/>
    <property type="match status" value="1"/>
</dbReference>
<feature type="domain" description="Protein kinase" evidence="5">
    <location>
        <begin position="62"/>
        <end position="336"/>
    </location>
</feature>
<keyword evidence="6" id="KW-0808">Transferase</keyword>
<evidence type="ECO:0000259" key="5">
    <source>
        <dbReference type="PROSITE" id="PS50011"/>
    </source>
</evidence>
<keyword evidence="7" id="KW-1185">Reference proteome</keyword>
<keyword evidence="1 3" id="KW-0853">WD repeat</keyword>
<dbReference type="SUPFAM" id="SSF56112">
    <property type="entry name" value="Protein kinase-like (PK-like)"/>
    <property type="match status" value="1"/>
</dbReference>
<accession>A0ABT0U0A2</accession>
<dbReference type="InterPro" id="IPR001680">
    <property type="entry name" value="WD40_rpt"/>
</dbReference>
<dbReference type="InterPro" id="IPR015943">
    <property type="entry name" value="WD40/YVTN_repeat-like_dom_sf"/>
</dbReference>
<evidence type="ECO:0000256" key="1">
    <source>
        <dbReference type="ARBA" id="ARBA00022574"/>
    </source>
</evidence>
<dbReference type="Gene3D" id="3.30.200.20">
    <property type="entry name" value="Phosphorylase Kinase, domain 1"/>
    <property type="match status" value="1"/>
</dbReference>
<feature type="repeat" description="WD" evidence="3">
    <location>
        <begin position="722"/>
        <end position="751"/>
    </location>
</feature>
<feature type="repeat" description="WD" evidence="3">
    <location>
        <begin position="539"/>
        <end position="580"/>
    </location>
</feature>
<feature type="repeat" description="WD" evidence="3">
    <location>
        <begin position="1015"/>
        <end position="1056"/>
    </location>
</feature>
<dbReference type="Proteomes" id="UP001202961">
    <property type="component" value="Unassembled WGS sequence"/>
</dbReference>
<dbReference type="PROSITE" id="PS00678">
    <property type="entry name" value="WD_REPEATS_1"/>
    <property type="match status" value="6"/>
</dbReference>
<protein>
    <submittedName>
        <fullName evidence="6">Protein kinase</fullName>
    </submittedName>
</protein>
<keyword evidence="2" id="KW-0677">Repeat</keyword>
<dbReference type="Pfam" id="PF00069">
    <property type="entry name" value="Pkinase"/>
    <property type="match status" value="1"/>
</dbReference>
<comment type="caution">
    <text evidence="6">The sequence shown here is derived from an EMBL/GenBank/DDBJ whole genome shotgun (WGS) entry which is preliminary data.</text>
</comment>
<dbReference type="Pfam" id="PF00400">
    <property type="entry name" value="WD40"/>
    <property type="match status" value="8"/>
</dbReference>
<evidence type="ECO:0000313" key="6">
    <source>
        <dbReference type="EMBL" id="MCM2369908.1"/>
    </source>
</evidence>
<dbReference type="Gene3D" id="1.10.510.10">
    <property type="entry name" value="Transferase(Phosphotransferase) domain 1"/>
    <property type="match status" value="1"/>
</dbReference>
<dbReference type="InterPro" id="IPR020472">
    <property type="entry name" value="WD40_PAC1"/>
</dbReference>
<dbReference type="InterPro" id="IPR019775">
    <property type="entry name" value="WD40_repeat_CS"/>
</dbReference>
<dbReference type="PANTHER" id="PTHR19848:SF8">
    <property type="entry name" value="F-BOX AND WD REPEAT DOMAIN CONTAINING 7"/>
    <property type="match status" value="1"/>
</dbReference>
<dbReference type="InterPro" id="IPR011047">
    <property type="entry name" value="Quinoprotein_ADH-like_sf"/>
</dbReference>
<keyword evidence="4" id="KW-1133">Transmembrane helix</keyword>
<feature type="repeat" description="WD" evidence="3">
    <location>
        <begin position="457"/>
        <end position="498"/>
    </location>
</feature>
<dbReference type="Gene3D" id="2.130.10.10">
    <property type="entry name" value="YVTN repeat-like/Quinoprotein amine dehydrogenase"/>
    <property type="match status" value="4"/>
</dbReference>
<dbReference type="EMBL" id="JAMQBK010000014">
    <property type="protein sequence ID" value="MCM2369908.1"/>
    <property type="molecule type" value="Genomic_DNA"/>
</dbReference>
<dbReference type="CDD" id="cd00200">
    <property type="entry name" value="WD40"/>
    <property type="match status" value="1"/>
</dbReference>
<dbReference type="PRINTS" id="PR00320">
    <property type="entry name" value="GPROTEINBRPT"/>
</dbReference>
<dbReference type="PROSITE" id="PS50011">
    <property type="entry name" value="PROTEIN_KINASE_DOM"/>
    <property type="match status" value="1"/>
</dbReference>
<evidence type="ECO:0000256" key="3">
    <source>
        <dbReference type="PROSITE-ProRule" id="PRU00221"/>
    </source>
</evidence>
<dbReference type="SUPFAM" id="SSF50998">
    <property type="entry name" value="Quinoprotein alcohol dehydrogenase-like"/>
    <property type="match status" value="2"/>
</dbReference>
<dbReference type="PROSITE" id="PS00108">
    <property type="entry name" value="PROTEIN_KINASE_ST"/>
    <property type="match status" value="1"/>
</dbReference>
<gene>
    <name evidence="6" type="ORF">NB063_04650</name>
</gene>
<feature type="repeat" description="WD" evidence="3">
    <location>
        <begin position="932"/>
        <end position="973"/>
    </location>
</feature>
<dbReference type="CDD" id="cd14014">
    <property type="entry name" value="STKc_PknB_like"/>
    <property type="match status" value="1"/>
</dbReference>
<evidence type="ECO:0000313" key="7">
    <source>
        <dbReference type="Proteomes" id="UP001202961"/>
    </source>
</evidence>
<dbReference type="InterPro" id="IPR000719">
    <property type="entry name" value="Prot_kinase_dom"/>
</dbReference>
<dbReference type="PROSITE" id="PS50082">
    <property type="entry name" value="WD_REPEATS_2"/>
    <property type="match status" value="7"/>
</dbReference>
<sequence length="1211" mass="132650">MNSEANSEQRCVGCGALLDTQVAGAQCIRCLLSLGALESSEDDYEVDDQFLQSGVLSVFGDYELIEEIARGGMGIVYRAFQLSLQRQVAVKIMTAGQLASAESIQRFQAEGQAAARLDHPGIVPVYEVGEIDTQHYLVMKLVEGGSLADHLDDYKLSPDDESAESKARQRRIASLMRSITIAVTHAHEHGVLHRDIKPANILITRDGAPMLTDFGLAKITEVDLAGLTLPSSILGSPNYMAPEQATSDSSGVTTLVDVYGIGATMYSLLAGRPPFGESNVIATIKAVMEQSPPKLRQINPAIHRDLETIVMKCLEKAPENRYRTCAEVAEELQRFVDDVPIRARPIGFVELSWRWCNRNPAVASLMTAIVVLVMIGLTSILWQWRRAELTNNRLESSLDQLRWGEIVQMTSRNENSEALAYLAGRLRRDPHDWRATMLATSIIDHRRFAQPQCPSLSHGDEFEIRYATFDHAGDRIATSSIDATARIWDATSGKELLQLPHEDVVTRVEFSADDRHLVTASRDAKAMLWDADNGDLICEMKHPAPVNDVVFLDSDATIATAAEDGMVRLWSAASDPSDTTCKIQSFFDLQSSVAKIAFTPAGQKLVAGSVDGRVVVFSPDSKSELIATNEFDLDGKLVWVGISHDGRYVAASGDSVRCWDTISNEAVFHGRRHPSFHPTFAKHANYLHAHTNVRVTHSIDLESGHFLTDSMSAKYLFFASDFSLDGRLLATGGWDYSANIWDLDTGKKAVSAIRTSAAVQRLQFNPDSNRLLVVEGSPQWVTQMPPEDAAVSVWRLEEGLSQKNYRPPNQRTGWLALSHDGARAALVQGRKSPVTILDADMRPVRSIETTLEAVVHGIAFTPDDQSLVLGSGKGVVECYDVGSGRRVWGPIDLGTNGYCYRLSHDGGLWVHGGDDGLIRVIDVDQGILIDRILTHGGTLNDLNFSRDDRLLASASDDHTAKIWDVETGDLLQTVRHDFRVQACKFSPDGRKLVTGSNDFSARIWDVATGEPIGKPMQHQGEVSNASFSGDGKLILTGARDATARIWDAATGKPKTPFMIHDSALREANFSPDGKLAITVDHDALQVWDTSSGQPVGVRIRQTSSSGVGHDSAGGRVPFAHDGCFAVWGHTAPVVMKIDTTIPTAPAPSWYPDMMELLSGQRLLDEGGLTRVPVEEILLERKMSHVVCEDSSDYFESRLTAWAHAGEFSQAD</sequence>
<dbReference type="SMART" id="SM00320">
    <property type="entry name" value="WD40"/>
    <property type="match status" value="11"/>
</dbReference>
<name>A0ABT0U0A2_9BACT</name>
<keyword evidence="4" id="KW-0472">Membrane</keyword>